<sequence>MSDASIRVMTLLDDLEEILSNASKVPFSEKAIVDSDEIRSIVDDIRLSMPKDIQQAKWVKDEQDRILNEARSEYDKVIVAAKKQAEYLVENDIIKKEAEKRADALISEAENHSRYIKLRSYEYVDKLLYDMQNDIAKVATEFIQPMNDYFTDMVGEMNNRVNGNRQEMKALAERVQGGSTYTEEQQTADEHAEGVEE</sequence>
<gene>
    <name evidence="2" type="ORF">HW270_07995</name>
</gene>
<dbReference type="RefSeq" id="WP_009644712.1">
    <property type="nucleotide sequence ID" value="NZ_CALIBD010000012.1"/>
</dbReference>
<evidence type="ECO:0000313" key="3">
    <source>
        <dbReference type="Proteomes" id="UP000526307"/>
    </source>
</evidence>
<evidence type="ECO:0008006" key="4">
    <source>
        <dbReference type="Google" id="ProtNLM"/>
    </source>
</evidence>
<feature type="region of interest" description="Disordered" evidence="1">
    <location>
        <begin position="175"/>
        <end position="197"/>
    </location>
</feature>
<protein>
    <recommendedName>
        <fullName evidence="4">ATPase</fullName>
    </recommendedName>
</protein>
<evidence type="ECO:0000313" key="2">
    <source>
        <dbReference type="EMBL" id="NWO23989.1"/>
    </source>
</evidence>
<dbReference type="EMBL" id="JABXYR010000002">
    <property type="protein sequence ID" value="NWO23989.1"/>
    <property type="molecule type" value="Genomic_DNA"/>
</dbReference>
<feature type="compositionally biased region" description="Basic and acidic residues" evidence="1">
    <location>
        <begin position="188"/>
        <end position="197"/>
    </location>
</feature>
<evidence type="ECO:0000256" key="1">
    <source>
        <dbReference type="SAM" id="MobiDB-lite"/>
    </source>
</evidence>
<reference evidence="2 3" key="1">
    <citation type="submission" date="2020-06" db="EMBL/GenBank/DDBJ databases">
        <title>Mogibacterium timidum strain W9173 genomic sequence.</title>
        <authorList>
            <person name="Wade W.G."/>
            <person name="Johnston C.D."/>
            <person name="Chen T."/>
            <person name="Dewhirst F.E."/>
        </authorList>
    </citation>
    <scope>NUCLEOTIDE SEQUENCE [LARGE SCALE GENOMIC DNA]</scope>
    <source>
        <strain evidence="2 3">W9173</strain>
    </source>
</reference>
<organism evidence="2 3">
    <name type="scientific">Mogibacterium timidum</name>
    <dbReference type="NCBI Taxonomy" id="35519"/>
    <lineage>
        <taxon>Bacteria</taxon>
        <taxon>Bacillati</taxon>
        <taxon>Bacillota</taxon>
        <taxon>Clostridia</taxon>
        <taxon>Peptostreptococcales</taxon>
        <taxon>Anaerovoracaceae</taxon>
        <taxon>Mogibacterium</taxon>
    </lineage>
</organism>
<name>A0A7Y9B1A7_9FIRM</name>
<dbReference type="Proteomes" id="UP000526307">
    <property type="component" value="Unassembled WGS sequence"/>
</dbReference>
<proteinExistence type="predicted"/>
<dbReference type="AlphaFoldDB" id="A0A7Y9B1A7"/>
<comment type="caution">
    <text evidence="2">The sequence shown here is derived from an EMBL/GenBank/DDBJ whole genome shotgun (WGS) entry which is preliminary data.</text>
</comment>
<accession>A0A7Y9B1A7</accession>
<keyword evidence="3" id="KW-1185">Reference proteome</keyword>